<organism evidence="1 2">
    <name type="scientific">Vibrio eleionomae</name>
    <dbReference type="NCBI Taxonomy" id="2653505"/>
    <lineage>
        <taxon>Bacteria</taxon>
        <taxon>Pseudomonadati</taxon>
        <taxon>Pseudomonadota</taxon>
        <taxon>Gammaproteobacteria</taxon>
        <taxon>Vibrionales</taxon>
        <taxon>Vibrionaceae</taxon>
        <taxon>Vibrio</taxon>
    </lineage>
</organism>
<name>A0A7X4LN11_9VIBR</name>
<protein>
    <submittedName>
        <fullName evidence="1">Uncharacterized protein</fullName>
    </submittedName>
</protein>
<evidence type="ECO:0000313" key="2">
    <source>
        <dbReference type="Proteomes" id="UP000462621"/>
    </source>
</evidence>
<accession>A0A7X4LN11</accession>
<dbReference type="Proteomes" id="UP000462621">
    <property type="component" value="Unassembled WGS sequence"/>
</dbReference>
<reference evidence="1 2" key="1">
    <citation type="submission" date="2019-10" db="EMBL/GenBank/DDBJ databases">
        <title>Vibrio sp. nov. isolated from a shrimp pond.</title>
        <authorList>
            <person name="Gomez-Gil B."/>
            <person name="Enciso-Ibarra J."/>
            <person name="Enciso-Ibarra K."/>
            <person name="Bolan-Mejia C."/>
        </authorList>
    </citation>
    <scope>NUCLEOTIDE SEQUENCE [LARGE SCALE GENOMIC DNA]</scope>
    <source>
        <strain evidence="1 2">CAIM 722</strain>
    </source>
</reference>
<sequence length="198" mass="21791">MKTPLLIVSMLFAQPSGANQTPIDQLHFQDAKLEQCVSYMAKEAHVSSADQLEYLQCAFKGALSLKGIQQLPALKSLVLSGGEIKDLGAINRITSLRDMLLNDVYVSNFSSLNNKDLDVVLSRVSTRNWQQLSRVHVSTISIKSPGQCNQYKSLANNEKVVLAPRGTSDKRISVGMQQVYNGSKNVFISLDCDSNDLN</sequence>
<comment type="caution">
    <text evidence="1">The sequence shown here is derived from an EMBL/GenBank/DDBJ whole genome shotgun (WGS) entry which is preliminary data.</text>
</comment>
<dbReference type="AlphaFoldDB" id="A0A7X4LN11"/>
<dbReference type="EMBL" id="WEKT01000040">
    <property type="protein sequence ID" value="MZI94919.1"/>
    <property type="molecule type" value="Genomic_DNA"/>
</dbReference>
<evidence type="ECO:0000313" key="1">
    <source>
        <dbReference type="EMBL" id="MZI94919.1"/>
    </source>
</evidence>
<dbReference type="SUPFAM" id="SSF52058">
    <property type="entry name" value="L domain-like"/>
    <property type="match status" value="1"/>
</dbReference>
<proteinExistence type="predicted"/>
<dbReference type="RefSeq" id="WP_161157397.1">
    <property type="nucleotide sequence ID" value="NZ_WEKT01000040.1"/>
</dbReference>
<dbReference type="InterPro" id="IPR032675">
    <property type="entry name" value="LRR_dom_sf"/>
</dbReference>
<keyword evidence="2" id="KW-1185">Reference proteome</keyword>
<gene>
    <name evidence="1" type="ORF">F9817_17215</name>
</gene>
<dbReference type="Gene3D" id="3.80.10.10">
    <property type="entry name" value="Ribonuclease Inhibitor"/>
    <property type="match status" value="1"/>
</dbReference>